<feature type="domain" description="Lipid/polyisoprenoid-binding YceI-like" evidence="2">
    <location>
        <begin position="19"/>
        <end position="174"/>
    </location>
</feature>
<feature type="chain" id="PRO_5028821318" evidence="1">
    <location>
        <begin position="19"/>
        <end position="195"/>
    </location>
</feature>
<dbReference type="Pfam" id="PF04264">
    <property type="entry name" value="YceI"/>
    <property type="match status" value="1"/>
</dbReference>
<evidence type="ECO:0000259" key="2">
    <source>
        <dbReference type="Pfam" id="PF04264"/>
    </source>
</evidence>
<gene>
    <name evidence="3" type="ORF">H9L23_09275</name>
</gene>
<evidence type="ECO:0000256" key="1">
    <source>
        <dbReference type="SAM" id="SignalP"/>
    </source>
</evidence>
<dbReference type="AlphaFoldDB" id="A0A7G9QLL6"/>
<protein>
    <submittedName>
        <fullName evidence="3">YceI family protein</fullName>
    </submittedName>
</protein>
<dbReference type="RefSeq" id="WP_187594686.1">
    <property type="nucleotide sequence ID" value="NZ_CP060723.1"/>
</dbReference>
<organism evidence="3 4">
    <name type="scientific">Pedobacter roseus</name>
    <dbReference type="NCBI Taxonomy" id="336820"/>
    <lineage>
        <taxon>Bacteria</taxon>
        <taxon>Pseudomonadati</taxon>
        <taxon>Bacteroidota</taxon>
        <taxon>Sphingobacteriia</taxon>
        <taxon>Sphingobacteriales</taxon>
        <taxon>Sphingobacteriaceae</taxon>
        <taxon>Pedobacter</taxon>
    </lineage>
</organism>
<feature type="signal peptide" evidence="1">
    <location>
        <begin position="1"/>
        <end position="18"/>
    </location>
</feature>
<dbReference type="Proteomes" id="UP000515806">
    <property type="component" value="Chromosome"/>
</dbReference>
<dbReference type="KEGG" id="proe:H9L23_09275"/>
<dbReference type="Gene3D" id="2.40.128.110">
    <property type="entry name" value="Lipid/polyisoprenoid-binding, YceI-like"/>
    <property type="match status" value="1"/>
</dbReference>
<name>A0A7G9QLL6_9SPHI</name>
<keyword evidence="1" id="KW-0732">Signal</keyword>
<proteinExistence type="predicted"/>
<evidence type="ECO:0000313" key="4">
    <source>
        <dbReference type="Proteomes" id="UP000515806"/>
    </source>
</evidence>
<dbReference type="EMBL" id="CP060723">
    <property type="protein sequence ID" value="QNN44241.1"/>
    <property type="molecule type" value="Genomic_DNA"/>
</dbReference>
<sequence length="195" mass="21982">MKTLITALIFLLTSMLPADKTKSTSRWVVSGNSMLTVNGRTNINRFSCAIVRYPKSDTILISKDKTDHIMLSGTLNLEVKDFDCSNTMMTKQLLNTLQQSKFPTLKIKFLSLKEIPSVGQRNFVKGDVEITLSGILKRFEICYEVNVKQGLMELTGQQAINFSDFNLIPPKKVGRLIQAKNQLVVVFFLKMEKVG</sequence>
<reference evidence="3 4" key="1">
    <citation type="submission" date="2020-08" db="EMBL/GenBank/DDBJ databases">
        <title>Genome sequence of Pedobacter roseus KACC 11594T.</title>
        <authorList>
            <person name="Hyun D.-W."/>
            <person name="Bae J.-W."/>
        </authorList>
    </citation>
    <scope>NUCLEOTIDE SEQUENCE [LARGE SCALE GENOMIC DNA]</scope>
    <source>
        <strain evidence="3 4">KACC 11594</strain>
    </source>
</reference>
<dbReference type="SUPFAM" id="SSF101874">
    <property type="entry name" value="YceI-like"/>
    <property type="match status" value="1"/>
</dbReference>
<evidence type="ECO:0000313" key="3">
    <source>
        <dbReference type="EMBL" id="QNN44241.1"/>
    </source>
</evidence>
<dbReference type="InterPro" id="IPR007372">
    <property type="entry name" value="Lipid/polyisoprenoid-bd_YceI"/>
</dbReference>
<accession>A0A7G9QLL6</accession>
<dbReference type="InterPro" id="IPR036761">
    <property type="entry name" value="TTHA0802/YceI-like_sf"/>
</dbReference>
<keyword evidence="4" id="KW-1185">Reference proteome</keyword>